<keyword evidence="4" id="KW-1185">Reference proteome</keyword>
<evidence type="ECO:0000256" key="2">
    <source>
        <dbReference type="SAM" id="SignalP"/>
    </source>
</evidence>
<proteinExistence type="predicted"/>
<gene>
    <name evidence="3" type="ORF">SAMN06296378_1114</name>
</gene>
<dbReference type="PROSITE" id="PS51257">
    <property type="entry name" value="PROKAR_LIPOPROTEIN"/>
    <property type="match status" value="1"/>
</dbReference>
<keyword evidence="2" id="KW-0732">Signal</keyword>
<organism evidence="3 4">
    <name type="scientific">Salinibacterium xinjiangense</name>
    <dbReference type="NCBI Taxonomy" id="386302"/>
    <lineage>
        <taxon>Bacteria</taxon>
        <taxon>Bacillati</taxon>
        <taxon>Actinomycetota</taxon>
        <taxon>Actinomycetes</taxon>
        <taxon>Micrococcales</taxon>
        <taxon>Microbacteriaceae</taxon>
        <taxon>Salinibacterium</taxon>
    </lineage>
</organism>
<reference evidence="3 4" key="1">
    <citation type="submission" date="2017-09" db="EMBL/GenBank/DDBJ databases">
        <authorList>
            <person name="Ehlers B."/>
            <person name="Leendertz F.H."/>
        </authorList>
    </citation>
    <scope>NUCLEOTIDE SEQUENCE [LARGE SCALE GENOMIC DNA]</scope>
    <source>
        <strain evidence="3 4">CGMCC 1.05381</strain>
    </source>
</reference>
<feature type="region of interest" description="Disordered" evidence="1">
    <location>
        <begin position="31"/>
        <end position="65"/>
    </location>
</feature>
<feature type="compositionally biased region" description="Polar residues" evidence="1">
    <location>
        <begin position="54"/>
        <end position="65"/>
    </location>
</feature>
<dbReference type="AlphaFoldDB" id="A0A2C8Z996"/>
<sequence length="145" mass="14446">MRSLHDHKPAIAVFAGLTLVGALAGCSSATAGGDANSKSDAAVPSGATYADGTYTESGSYQSPNGTETVDVTITLGNGIVTDVTVVGKGESRDSQRYQGEFINGIAAEVVGKNIDTLKVSKVAGSSLTSGGFNSAVDTIKADAAS</sequence>
<name>A0A2C8Z996_9MICO</name>
<evidence type="ECO:0000313" key="3">
    <source>
        <dbReference type="EMBL" id="SOE60579.1"/>
    </source>
</evidence>
<feature type="signal peptide" evidence="2">
    <location>
        <begin position="1"/>
        <end position="24"/>
    </location>
</feature>
<dbReference type="Proteomes" id="UP000219440">
    <property type="component" value="Unassembled WGS sequence"/>
</dbReference>
<evidence type="ECO:0000313" key="4">
    <source>
        <dbReference type="Proteomes" id="UP000219440"/>
    </source>
</evidence>
<accession>A0A2C8Z996</accession>
<dbReference type="EMBL" id="OCST01000002">
    <property type="protein sequence ID" value="SOE60579.1"/>
    <property type="molecule type" value="Genomic_DNA"/>
</dbReference>
<dbReference type="RefSeq" id="WP_097060247.1">
    <property type="nucleotide sequence ID" value="NZ_BMLC01000001.1"/>
</dbReference>
<dbReference type="OrthoDB" id="4232596at2"/>
<protein>
    <submittedName>
        <fullName evidence="3">Uncharacterized protein, contains FMN-binding domain</fullName>
    </submittedName>
</protein>
<evidence type="ECO:0000256" key="1">
    <source>
        <dbReference type="SAM" id="MobiDB-lite"/>
    </source>
</evidence>
<feature type="chain" id="PRO_5038477991" evidence="2">
    <location>
        <begin position="25"/>
        <end position="145"/>
    </location>
</feature>